<dbReference type="EMBL" id="UINC01124587">
    <property type="protein sequence ID" value="SVD01834.1"/>
    <property type="molecule type" value="Genomic_DNA"/>
</dbReference>
<organism evidence="1">
    <name type="scientific">marine metagenome</name>
    <dbReference type="NCBI Taxonomy" id="408172"/>
    <lineage>
        <taxon>unclassified sequences</taxon>
        <taxon>metagenomes</taxon>
        <taxon>ecological metagenomes</taxon>
    </lineage>
</organism>
<name>A0A382RVW1_9ZZZZ</name>
<feature type="non-terminal residue" evidence="1">
    <location>
        <position position="53"/>
    </location>
</feature>
<proteinExistence type="predicted"/>
<gene>
    <name evidence="1" type="ORF">METZ01_LOCUS354688</name>
</gene>
<accession>A0A382RVW1</accession>
<dbReference type="AlphaFoldDB" id="A0A382RVW1"/>
<evidence type="ECO:0000313" key="1">
    <source>
        <dbReference type="EMBL" id="SVD01834.1"/>
    </source>
</evidence>
<protein>
    <submittedName>
        <fullName evidence="1">Uncharacterized protein</fullName>
    </submittedName>
</protein>
<sequence length="53" mass="6059">MGHLVSIRDYSVNKGIEEGGLTVEHDNKKMFLSVEELKKGLEERQQTKNLNSK</sequence>
<reference evidence="1" key="1">
    <citation type="submission" date="2018-05" db="EMBL/GenBank/DDBJ databases">
        <authorList>
            <person name="Lanie J.A."/>
            <person name="Ng W.-L."/>
            <person name="Kazmierczak K.M."/>
            <person name="Andrzejewski T.M."/>
            <person name="Davidsen T.M."/>
            <person name="Wayne K.J."/>
            <person name="Tettelin H."/>
            <person name="Glass J.I."/>
            <person name="Rusch D."/>
            <person name="Podicherti R."/>
            <person name="Tsui H.-C.T."/>
            <person name="Winkler M.E."/>
        </authorList>
    </citation>
    <scope>NUCLEOTIDE SEQUENCE</scope>
</reference>